<sequence>MTPAEIQACQWDAIIVGTGIGGATLGYSLAQSGMKVLFCEKGMDHLSTSTALTGDWTETLFERECEGDSYANYLKRSGRLSDPIFELSGITSRAVLPILGEGTGGSSTLYGMVMERFFPSDFEPAKYAKAATQAQIPERWPITMEELEPYYSEAEALYRVKATRDPLRPDTECRSILSPPSYSPANSELFEYLSAQGCNPYHVPMACDYKPGCRECIGFICEKRCKGDSVNICLEPALREHGAVLADNCDVLKLTTENTCVTTLHCRWNGADVTLRGNTIILAAGAIGTPALLLRSASKAWPHGLANGSDQVGRNLMRHLFDYYVVKPRKSPHESDLVKQLAWNDFYISDGVKLGTVQSNGNLPPPRIIARSMKEDISRHSSVLGFIASKFLPVIEQAVKASLKKTIVFASIMEDYPYPDNRLTLGTDGKVVINYSIHENDKERLELFRDKIKKLLKKYHPKLNQAAQKNSLLGHVCGTCRFGESPKDSVLDRYNKAHELDNLYVVDSSFFPTSSGTNPSLTIAANALRVAEHILKKHTNPTPCPTTLYK</sequence>
<keyword evidence="4" id="KW-0274">FAD</keyword>
<feature type="domain" description="Glucose-methanol-choline oxidoreductase N-terminal" evidence="6">
    <location>
        <begin position="99"/>
        <end position="320"/>
    </location>
</feature>
<dbReference type="Gene3D" id="3.50.50.60">
    <property type="entry name" value="FAD/NAD(P)-binding domain"/>
    <property type="match status" value="2"/>
</dbReference>
<evidence type="ECO:0000256" key="4">
    <source>
        <dbReference type="ARBA" id="ARBA00022827"/>
    </source>
</evidence>
<comment type="similarity">
    <text evidence="2">Belongs to the GMC oxidoreductase family.</text>
</comment>
<evidence type="ECO:0000256" key="1">
    <source>
        <dbReference type="ARBA" id="ARBA00001974"/>
    </source>
</evidence>
<keyword evidence="3" id="KW-0285">Flavoprotein</keyword>
<dbReference type="InterPro" id="IPR007867">
    <property type="entry name" value="GMC_OxRtase_C"/>
</dbReference>
<keyword evidence="5" id="KW-0560">Oxidoreductase</keyword>
<dbReference type="RefSeq" id="WP_236184322.1">
    <property type="nucleotide sequence ID" value="NZ_CP158490.1"/>
</dbReference>
<dbReference type="AlphaFoldDB" id="A0AAU7X2U2"/>
<protein>
    <submittedName>
        <fullName evidence="8">GMC family oxidoreductase</fullName>
    </submittedName>
</protein>
<evidence type="ECO:0000256" key="2">
    <source>
        <dbReference type="ARBA" id="ARBA00010790"/>
    </source>
</evidence>
<evidence type="ECO:0000259" key="7">
    <source>
        <dbReference type="Pfam" id="PF05199"/>
    </source>
</evidence>
<dbReference type="InterPro" id="IPR036188">
    <property type="entry name" value="FAD/NAD-bd_sf"/>
</dbReference>
<evidence type="ECO:0000256" key="5">
    <source>
        <dbReference type="ARBA" id="ARBA00023002"/>
    </source>
</evidence>
<dbReference type="EMBL" id="CP158490">
    <property type="protein sequence ID" value="XBY27062.1"/>
    <property type="molecule type" value="Genomic_DNA"/>
</dbReference>
<proteinExistence type="inferred from homology"/>
<comment type="cofactor">
    <cofactor evidence="1">
        <name>FAD</name>
        <dbReference type="ChEBI" id="CHEBI:57692"/>
    </cofactor>
</comment>
<dbReference type="SUPFAM" id="SSF51905">
    <property type="entry name" value="FAD/NAD(P)-binding domain"/>
    <property type="match status" value="1"/>
</dbReference>
<name>A0AAU7X2U2_9PSED</name>
<dbReference type="Pfam" id="PF00732">
    <property type="entry name" value="GMC_oxred_N"/>
    <property type="match status" value="1"/>
</dbReference>
<reference evidence="8" key="1">
    <citation type="submission" date="2024-06" db="EMBL/GenBank/DDBJ databases">
        <authorList>
            <person name="Wu L."/>
        </authorList>
    </citation>
    <scope>NUCLEOTIDE SEQUENCE</scope>
    <source>
        <strain evidence="8">W17</strain>
    </source>
</reference>
<accession>A0AAU7X2U2</accession>
<gene>
    <name evidence="8" type="ORF">ABCR88_14915</name>
</gene>
<dbReference type="Pfam" id="PF05199">
    <property type="entry name" value="GMC_oxred_C"/>
    <property type="match status" value="1"/>
</dbReference>
<dbReference type="InterPro" id="IPR000172">
    <property type="entry name" value="GMC_OxRdtase_N"/>
</dbReference>
<evidence type="ECO:0000256" key="3">
    <source>
        <dbReference type="ARBA" id="ARBA00022630"/>
    </source>
</evidence>
<organism evidence="8">
    <name type="scientific">Pseudomonas sp. W17</name>
    <dbReference type="NCBI Taxonomy" id="3144407"/>
    <lineage>
        <taxon>Bacteria</taxon>
        <taxon>Pseudomonadati</taxon>
        <taxon>Pseudomonadota</taxon>
        <taxon>Gammaproteobacteria</taxon>
        <taxon>Pseudomonadales</taxon>
        <taxon>Pseudomonadaceae</taxon>
        <taxon>Pseudomonas</taxon>
    </lineage>
</organism>
<evidence type="ECO:0000313" key="8">
    <source>
        <dbReference type="EMBL" id="XBY27062.1"/>
    </source>
</evidence>
<dbReference type="InterPro" id="IPR051473">
    <property type="entry name" value="P2Ox-like"/>
</dbReference>
<evidence type="ECO:0000259" key="6">
    <source>
        <dbReference type="Pfam" id="PF00732"/>
    </source>
</evidence>
<dbReference type="GO" id="GO:0016614">
    <property type="term" value="F:oxidoreductase activity, acting on CH-OH group of donors"/>
    <property type="evidence" value="ECO:0007669"/>
    <property type="project" value="InterPro"/>
</dbReference>
<dbReference type="GO" id="GO:0050660">
    <property type="term" value="F:flavin adenine dinucleotide binding"/>
    <property type="evidence" value="ECO:0007669"/>
    <property type="project" value="InterPro"/>
</dbReference>
<dbReference type="PANTHER" id="PTHR42784">
    <property type="entry name" value="PYRANOSE 2-OXIDASE"/>
    <property type="match status" value="1"/>
</dbReference>
<dbReference type="PANTHER" id="PTHR42784:SF1">
    <property type="entry name" value="PYRANOSE 2-OXIDASE"/>
    <property type="match status" value="1"/>
</dbReference>
<feature type="domain" description="Glucose-methanol-choline oxidoreductase C-terminal" evidence="7">
    <location>
        <begin position="418"/>
        <end position="527"/>
    </location>
</feature>